<dbReference type="RefSeq" id="WP_152371467.1">
    <property type="nucleotide sequence ID" value="NZ_BMSJ01000014.1"/>
</dbReference>
<evidence type="ECO:0000313" key="1">
    <source>
        <dbReference type="EMBL" id="GGR48435.1"/>
    </source>
</evidence>
<dbReference type="InterPro" id="IPR045729">
    <property type="entry name" value="DUF6083"/>
</dbReference>
<organism evidence="1 4">
    <name type="scientific">Streptomyces cinereoruber</name>
    <dbReference type="NCBI Taxonomy" id="67260"/>
    <lineage>
        <taxon>Bacteria</taxon>
        <taxon>Bacillati</taxon>
        <taxon>Actinomycetota</taxon>
        <taxon>Actinomycetes</taxon>
        <taxon>Kitasatosporales</taxon>
        <taxon>Streptomycetaceae</taxon>
        <taxon>Streptomyces</taxon>
    </lineage>
</organism>
<gene>
    <name evidence="2" type="ORF">CP977_00760</name>
    <name evidence="1" type="ORF">GCM10010497_59930</name>
</gene>
<evidence type="ECO:0000313" key="4">
    <source>
        <dbReference type="Proteomes" id="UP000642014"/>
    </source>
</evidence>
<dbReference type="Pfam" id="PF19561">
    <property type="entry name" value="DUF6083"/>
    <property type="match status" value="1"/>
</dbReference>
<dbReference type="Proteomes" id="UP000326029">
    <property type="component" value="Chromosome"/>
</dbReference>
<proteinExistence type="predicted"/>
<dbReference type="EMBL" id="BMSJ01000014">
    <property type="protein sequence ID" value="GGR48435.1"/>
    <property type="molecule type" value="Genomic_DNA"/>
</dbReference>
<reference evidence="1 4" key="1">
    <citation type="journal article" date="2014" name="Int. J. Syst. Evol. Microbiol.">
        <title>Complete genome sequence of Corynebacterium casei LMG S-19264T (=DSM 44701T), isolated from a smear-ripened cheese.</title>
        <authorList>
            <consortium name="US DOE Joint Genome Institute (JGI-PGF)"/>
            <person name="Walter F."/>
            <person name="Albersmeier A."/>
            <person name="Kalinowski J."/>
            <person name="Ruckert C."/>
        </authorList>
    </citation>
    <scope>NUCLEOTIDE SEQUENCE [LARGE SCALE GENOMIC DNA]</scope>
    <source>
        <strain evidence="1 4">JCM 4205</strain>
    </source>
</reference>
<name>A0AAV4KQT0_9ACTN</name>
<reference evidence="2 3" key="2">
    <citation type="submission" date="2017-09" db="EMBL/GenBank/DDBJ databases">
        <authorList>
            <person name="Lee N."/>
            <person name="Cho B.-K."/>
        </authorList>
    </citation>
    <scope>NUCLEOTIDE SEQUENCE [LARGE SCALE GENOMIC DNA]</scope>
    <source>
        <strain evidence="2 3">ATCC 19740</strain>
    </source>
</reference>
<sequence length="285" mass="31854">MPLTPSSRSRHWDGTPHTPARRRALRVDATSPSRLLRIAQRSLCQACGNRIDWHPTPTQQTIPLHPAELPTALVPPPHRWHVASGVAHHADDAAPWCRIAHPALCPAHTLPQELPPALGALRRRLALHTRKLLDTGLFAPQQPDNEQTPAAPCRPARPVVQLLYSRYLAAQPIEDIRCVAQTLRRTRCPHPVLSPHSTPGKWTLLPAAPHHTRRQLALPAANIAVYNLGHLPYSEQMRWRTQRCPAHAAAHSAPDLALAEWDVFDPLLHHAFLVTRLPEASRPYR</sequence>
<keyword evidence="3" id="KW-1185">Reference proteome</keyword>
<protein>
    <submittedName>
        <fullName evidence="1">Uncharacterized protein</fullName>
    </submittedName>
</protein>
<evidence type="ECO:0000313" key="2">
    <source>
        <dbReference type="EMBL" id="QEV30905.1"/>
    </source>
</evidence>
<evidence type="ECO:0000313" key="3">
    <source>
        <dbReference type="Proteomes" id="UP000326029"/>
    </source>
</evidence>
<accession>A0AAV4KQT0</accession>
<reference evidence="1" key="3">
    <citation type="submission" date="2023-08" db="EMBL/GenBank/DDBJ databases">
        <authorList>
            <person name="Sun Q."/>
            <person name="Ohkuma M."/>
        </authorList>
    </citation>
    <scope>NUCLEOTIDE SEQUENCE</scope>
    <source>
        <strain evidence="1">JCM 4205</strain>
    </source>
</reference>
<dbReference type="Proteomes" id="UP000642014">
    <property type="component" value="Unassembled WGS sequence"/>
</dbReference>
<dbReference type="AlphaFoldDB" id="A0AAV4KQT0"/>
<dbReference type="GeneID" id="95458844"/>
<dbReference type="EMBL" id="CP023693">
    <property type="protein sequence ID" value="QEV30905.1"/>
    <property type="molecule type" value="Genomic_DNA"/>
</dbReference>